<dbReference type="GO" id="GO:0005524">
    <property type="term" value="F:ATP binding"/>
    <property type="evidence" value="ECO:0007669"/>
    <property type="project" value="UniProtKB-KW"/>
</dbReference>
<dbReference type="EMBL" id="NWTK01000019">
    <property type="protein sequence ID" value="PKR49574.1"/>
    <property type="molecule type" value="Genomic_DNA"/>
</dbReference>
<accession>A0A2N3KGC1</accession>
<organism evidence="10 11">
    <name type="scientific">Thalassospira marina</name>
    <dbReference type="NCBI Taxonomy" id="2048283"/>
    <lineage>
        <taxon>Bacteria</taxon>
        <taxon>Pseudomonadati</taxon>
        <taxon>Pseudomonadota</taxon>
        <taxon>Alphaproteobacteria</taxon>
        <taxon>Rhodospirillales</taxon>
        <taxon>Thalassospiraceae</taxon>
        <taxon>Thalassospira</taxon>
    </lineage>
</organism>
<evidence type="ECO:0000259" key="9">
    <source>
        <dbReference type="PROSITE" id="PS50893"/>
    </source>
</evidence>
<keyword evidence="2" id="KW-0813">Transport</keyword>
<dbReference type="InterPro" id="IPR022473">
    <property type="entry name" value="ABC_trnsptr_Choline_ATP-bd"/>
</dbReference>
<dbReference type="PANTHER" id="PTHR43869">
    <property type="entry name" value="GLYCINE BETAINE/PROLINE BETAINE TRANSPORT SYSTEM ATP-BINDING PROTEIN PROV"/>
    <property type="match status" value="1"/>
</dbReference>
<dbReference type="Proteomes" id="UP000233597">
    <property type="component" value="Unassembled WGS sequence"/>
</dbReference>
<dbReference type="AlphaFoldDB" id="A0A2N3KGC1"/>
<name>A0A2N3KGC1_9PROT</name>
<feature type="domain" description="ABC transporter" evidence="9">
    <location>
        <begin position="22"/>
        <end position="271"/>
    </location>
</feature>
<comment type="caution">
    <text evidence="10">The sequence shown here is derived from an EMBL/GenBank/DDBJ whole genome shotgun (WGS) entry which is preliminary data.</text>
</comment>
<dbReference type="PROSITE" id="PS50893">
    <property type="entry name" value="ABC_TRANSPORTER_2"/>
    <property type="match status" value="1"/>
</dbReference>
<dbReference type="SMART" id="SM00382">
    <property type="entry name" value="AAA"/>
    <property type="match status" value="1"/>
</dbReference>
<dbReference type="Pfam" id="PF00005">
    <property type="entry name" value="ABC_tran"/>
    <property type="match status" value="1"/>
</dbReference>
<dbReference type="FunFam" id="3.40.50.300:FF:000201">
    <property type="entry name" value="Glycine betaine/L-proline ABC transporter ATP-binding protein"/>
    <property type="match status" value="1"/>
</dbReference>
<dbReference type="InterPro" id="IPR051921">
    <property type="entry name" value="ABC_osmolyte_uptake_ATP-bind"/>
</dbReference>
<dbReference type="EC" id="7.6.2.9" evidence="7"/>
<protein>
    <recommendedName>
        <fullName evidence="8">Trimethylamine N-oxide transport system ATP-binding protein TmoW</fullName>
        <ecNumber evidence="7">7.6.2.9</ecNumber>
    </recommendedName>
</protein>
<dbReference type="OrthoDB" id="9802264at2"/>
<dbReference type="GO" id="GO:0006970">
    <property type="term" value="P:response to osmotic stress"/>
    <property type="evidence" value="ECO:0007669"/>
    <property type="project" value="UniProtKB-ARBA"/>
</dbReference>
<evidence type="ECO:0000256" key="6">
    <source>
        <dbReference type="ARBA" id="ARBA00061968"/>
    </source>
</evidence>
<evidence type="ECO:0000256" key="7">
    <source>
        <dbReference type="ARBA" id="ARBA00066388"/>
    </source>
</evidence>
<gene>
    <name evidence="10" type="primary">choV</name>
    <name evidence="10" type="ORF">COO20_22520</name>
</gene>
<proteinExistence type="inferred from homology"/>
<dbReference type="InterPro" id="IPR003439">
    <property type="entry name" value="ABC_transporter-like_ATP-bd"/>
</dbReference>
<evidence type="ECO:0000256" key="2">
    <source>
        <dbReference type="ARBA" id="ARBA00022448"/>
    </source>
</evidence>
<dbReference type="NCBIfam" id="TIGR03415">
    <property type="entry name" value="ABC_choXWV_ATP"/>
    <property type="match status" value="1"/>
</dbReference>
<dbReference type="InterPro" id="IPR017871">
    <property type="entry name" value="ABC_transporter-like_CS"/>
</dbReference>
<comment type="subunit">
    <text evidence="6">The complex is probably composed of two ATP-binding proteins (TmoW), two transmembrane proteins (TmoV) and a solute-binding protein (TmoX).</text>
</comment>
<dbReference type="RefSeq" id="WP_101270648.1">
    <property type="nucleotide sequence ID" value="NZ_NWTK01000019.1"/>
</dbReference>
<dbReference type="InterPro" id="IPR003593">
    <property type="entry name" value="AAA+_ATPase"/>
</dbReference>
<dbReference type="GO" id="GO:0015220">
    <property type="term" value="F:choline transmembrane transporter activity"/>
    <property type="evidence" value="ECO:0007669"/>
    <property type="project" value="InterPro"/>
</dbReference>
<dbReference type="Gene3D" id="3.40.50.300">
    <property type="entry name" value="P-loop containing nucleotide triphosphate hydrolases"/>
    <property type="match status" value="1"/>
</dbReference>
<reference evidence="10 11" key="1">
    <citation type="submission" date="2017-09" db="EMBL/GenBank/DDBJ databases">
        <title>Biodiversity and function of Thalassospira species in the particle-attached aromatic-hydrocarbon-degrading consortia from the surface seawater of the South China Sea.</title>
        <authorList>
            <person name="Dong C."/>
            <person name="Liu R."/>
            <person name="Shao Z."/>
        </authorList>
    </citation>
    <scope>NUCLEOTIDE SEQUENCE [LARGE SCALE GENOMIC DNA]</scope>
    <source>
        <strain evidence="10 11">CSC1P2</strain>
    </source>
</reference>
<evidence type="ECO:0000256" key="4">
    <source>
        <dbReference type="ARBA" id="ARBA00022840"/>
    </source>
</evidence>
<dbReference type="InterPro" id="IPR027417">
    <property type="entry name" value="P-loop_NTPase"/>
</dbReference>
<keyword evidence="3" id="KW-0547">Nucleotide-binding</keyword>
<dbReference type="PROSITE" id="PS00211">
    <property type="entry name" value="ABC_TRANSPORTER_1"/>
    <property type="match status" value="1"/>
</dbReference>
<evidence type="ECO:0000313" key="10">
    <source>
        <dbReference type="EMBL" id="PKR49574.1"/>
    </source>
</evidence>
<comment type="similarity">
    <text evidence="1">Belongs to the ABC transporter superfamily.</text>
</comment>
<dbReference type="SUPFAM" id="SSF52540">
    <property type="entry name" value="P-loop containing nucleoside triphosphate hydrolases"/>
    <property type="match status" value="1"/>
</dbReference>
<evidence type="ECO:0000256" key="3">
    <source>
        <dbReference type="ARBA" id="ARBA00022741"/>
    </source>
</evidence>
<comment type="catalytic activity">
    <reaction evidence="5">
        <text>a quaternary ammonium(out) + ATP + H2O = a quaternary ammonium(in) + ADP + phosphate + H(+)</text>
        <dbReference type="Rhea" id="RHEA:11036"/>
        <dbReference type="ChEBI" id="CHEBI:15377"/>
        <dbReference type="ChEBI" id="CHEBI:15378"/>
        <dbReference type="ChEBI" id="CHEBI:30616"/>
        <dbReference type="ChEBI" id="CHEBI:35267"/>
        <dbReference type="ChEBI" id="CHEBI:43474"/>
        <dbReference type="ChEBI" id="CHEBI:456216"/>
        <dbReference type="EC" id="7.6.2.9"/>
    </reaction>
    <physiologicalReaction direction="left-to-right" evidence="5">
        <dbReference type="Rhea" id="RHEA:11037"/>
    </physiologicalReaction>
</comment>
<dbReference type="GO" id="GO:0016887">
    <property type="term" value="F:ATP hydrolysis activity"/>
    <property type="evidence" value="ECO:0007669"/>
    <property type="project" value="InterPro"/>
</dbReference>
<dbReference type="PANTHER" id="PTHR43869:SF1">
    <property type="entry name" value="GLYCINE BETAINE_PROLINE BETAINE TRANSPORT SYSTEM ATP-BINDING PROTEIN PROV"/>
    <property type="match status" value="1"/>
</dbReference>
<dbReference type="GO" id="GO:0015418">
    <property type="term" value="F:ABC-type quaternary ammonium compound transporting activity"/>
    <property type="evidence" value="ECO:0007669"/>
    <property type="project" value="UniProtKB-EC"/>
</dbReference>
<evidence type="ECO:0000256" key="1">
    <source>
        <dbReference type="ARBA" id="ARBA00005417"/>
    </source>
</evidence>
<keyword evidence="4 10" id="KW-0067">ATP-binding</keyword>
<evidence type="ECO:0000256" key="8">
    <source>
        <dbReference type="ARBA" id="ARBA00068787"/>
    </source>
</evidence>
<dbReference type="GO" id="GO:0055052">
    <property type="term" value="C:ATP-binding cassette (ABC) transporter complex, substrate-binding subunit-containing"/>
    <property type="evidence" value="ECO:0007669"/>
    <property type="project" value="InterPro"/>
</dbReference>
<evidence type="ECO:0000256" key="5">
    <source>
        <dbReference type="ARBA" id="ARBA00051811"/>
    </source>
</evidence>
<sequence length="400" mass="44053">MTNAVEFDNIDVIFGDRQAEALALLDQGKNRSQIQEATNNILGVADVSFNVPQGEICVLMGLSGSGKSSLLRCVNGLNKVSRGSLRVRHGDGDNITDVTSCDAQTLRTLRREHVAMVFQQFALLPWRTVAENVGFGLELRGMNARERQEIVQEKLALVGLAEWASKYAHELSGGMQQRVGLARAFATDAPILLMDEPFSALDPLIRNRLQDELLDLQEKLNKTILFVSHDLDEAMKLGNSIAIMEGGYVVQHGSPEDIALRPANDYVADFVAHMNPVNILRARAIMQRATNDQRNGSGDFKIEDEDIHITVADGVVKAARKGADQELRLVPYDGTLPDDLGTTNNSVIFVADENVLLKHLIEIREITQNPVILTRENRLSGTLGRREFFASLTQTATVGD</sequence>
<evidence type="ECO:0000313" key="11">
    <source>
        <dbReference type="Proteomes" id="UP000233597"/>
    </source>
</evidence>